<dbReference type="AlphaFoldDB" id="A0A9P7ZQ33"/>
<dbReference type="Pfam" id="PF05183">
    <property type="entry name" value="RdRP"/>
    <property type="match status" value="1"/>
</dbReference>
<feature type="compositionally biased region" description="Low complexity" evidence="2">
    <location>
        <begin position="70"/>
        <end position="91"/>
    </location>
</feature>
<keyword evidence="1" id="KW-0548">Nucleotidyltransferase</keyword>
<evidence type="ECO:0000313" key="5">
    <source>
        <dbReference type="Proteomes" id="UP000887229"/>
    </source>
</evidence>
<comment type="caution">
    <text evidence="4">The sequence shown here is derived from an EMBL/GenBank/DDBJ whole genome shotgun (WGS) entry which is preliminary data.</text>
</comment>
<dbReference type="GO" id="GO:0003723">
    <property type="term" value="F:RNA binding"/>
    <property type="evidence" value="ECO:0007669"/>
    <property type="project" value="UniProtKB-KW"/>
</dbReference>
<dbReference type="GeneID" id="70293999"/>
<feature type="compositionally biased region" description="Basic and acidic residues" evidence="2">
    <location>
        <begin position="1172"/>
        <end position="1181"/>
    </location>
</feature>
<dbReference type="InterPro" id="IPR007855">
    <property type="entry name" value="RDRP"/>
</dbReference>
<organism evidence="4 5">
    <name type="scientific">Emericellopsis atlantica</name>
    <dbReference type="NCBI Taxonomy" id="2614577"/>
    <lineage>
        <taxon>Eukaryota</taxon>
        <taxon>Fungi</taxon>
        <taxon>Dikarya</taxon>
        <taxon>Ascomycota</taxon>
        <taxon>Pezizomycotina</taxon>
        <taxon>Sordariomycetes</taxon>
        <taxon>Hypocreomycetidae</taxon>
        <taxon>Hypocreales</taxon>
        <taxon>Bionectriaceae</taxon>
        <taxon>Emericellopsis</taxon>
    </lineage>
</organism>
<keyword evidence="5" id="KW-1185">Reference proteome</keyword>
<dbReference type="RefSeq" id="XP_046120147.1">
    <property type="nucleotide sequence ID" value="XM_046263096.1"/>
</dbReference>
<keyword evidence="1" id="KW-0808">Transferase</keyword>
<feature type="region of interest" description="Disordered" evidence="2">
    <location>
        <begin position="122"/>
        <end position="142"/>
    </location>
</feature>
<sequence length="1262" mass="144589">MEVVCKNVPPDLDRNTLRKELTPVIEALKIEVWGCEKPKKRNIAFITFLEPADGQRFLAKHGQKTVVTNKTASSTEQESSSTQPSKQPSKPRNIPRLRITNTAIFVEKSSRPINKLTLGHLQHEQHQQRQQARTPARDQSASQALEFDIHRLEAGHNAFRKRALTFFRATSAPEAHVMHVRMTPRVLTITQPREYRFEIFTNTVQSFVYSDVDNSCTLVLSEPPRCFAAVGEPNGRGPEYERSDCCPSWHDHGRYVADCLVYKFAIFRLDANKQAISNLADSIRDRQYVPFVQYRITQENHPESFVHDFESSMKSFRGRLDNYNLRQGALPFPVLFQVQALVSNNYLHPSAGSRLLAEMDKIASEARADGAPFPLTVDAIKKLYQDIPYVTPETDPNELHIPALAELVVQYASTARRENPTERHPVYGTPIPGHQAWIMKAMITPTRIIFHGPEAESQNRILRMFPNHTDYFIRCLFVDEDGQDMMFNPKVSNEPIYRRWRKILKDGFRVGGRHYSFFAFSHSSLRSHSVWFMAPFTDDQYMPQDYDSIIRLLGTFDDIRVPAKCAARIGQAFSETPYAVPIFKENVLTRYIPDIKSRDGVRVFSDGVGTISKGAMEIFWKYLPESAAAATCFQIRYGGAKGMLSLDTRLPGKVICIRKESMQKFQSNDLKEVGICDTASRPLRLMLNRQMIKILEDMGTRDQWFIDLQNKELRFLRAVTASANNTSTFLRYQLIGTNISFPQFIRELHHLGIDYRRDVFLRTVVENVVLKELRLLKHKARIPVEQGVTLFGIMDETGFLKEGEIYITFDKANQIANPPSKGFALVTRSPALHPGDIQVVNMVEPPSDSPLRNLTNCVVFSRNGRRDLPSQLSGGDLDGDLYSVIWDPAAFVSKQFEPADYPRISPTELYRKVTRDDIADFFINFMKTDILGMIATRHQILADTKDEGTVAPDCLKLAGLHSTAVDSSKTGIPVDVKDLPKPPRTRPDFLAPAPPLKLYDLGQVAHIADDEGVDIDGGYRPLYHRSEKILGRLYRNVDENKIWSHDIRREIDMEGLSVWQLLWDHVEREILAEHSHRLFWTRRIDRAWDIRDMYENAITEKMWDFSENPRSPITEVEIFCGFILNKRGSQTRRQRDSSIKLKEAIDQTMTWIVNMIRNSGPPQSKEAGEDDEAHHQQQYKEEHEDNVLELCLACLYVGMKRDPEARGEELQSFKVVAACCLIREMKTWPKVRREYTYDIGPGRAIGGVAYYPDHFQTTLPLR</sequence>
<keyword evidence="1" id="KW-0696">RNA-directed RNA polymerase</keyword>
<dbReference type="SUPFAM" id="SSF54928">
    <property type="entry name" value="RNA-binding domain, RBD"/>
    <property type="match status" value="1"/>
</dbReference>
<dbReference type="Proteomes" id="UP000887229">
    <property type="component" value="Unassembled WGS sequence"/>
</dbReference>
<feature type="region of interest" description="Disordered" evidence="2">
    <location>
        <begin position="60"/>
        <end position="99"/>
    </location>
</feature>
<comment type="catalytic activity">
    <reaction evidence="1">
        <text>RNA(n) + a ribonucleoside 5'-triphosphate = RNA(n+1) + diphosphate</text>
        <dbReference type="Rhea" id="RHEA:21248"/>
        <dbReference type="Rhea" id="RHEA-COMP:14527"/>
        <dbReference type="Rhea" id="RHEA-COMP:17342"/>
        <dbReference type="ChEBI" id="CHEBI:33019"/>
        <dbReference type="ChEBI" id="CHEBI:61557"/>
        <dbReference type="ChEBI" id="CHEBI:140395"/>
        <dbReference type="EC" id="2.7.7.48"/>
    </reaction>
</comment>
<evidence type="ECO:0000313" key="4">
    <source>
        <dbReference type="EMBL" id="KAG9256223.1"/>
    </source>
</evidence>
<comment type="similarity">
    <text evidence="1">Belongs to the RdRP family.</text>
</comment>
<proteinExistence type="inferred from homology"/>
<dbReference type="InterPro" id="IPR057596">
    <property type="entry name" value="RDRP_core"/>
</dbReference>
<dbReference type="GO" id="GO:0003968">
    <property type="term" value="F:RNA-directed RNA polymerase activity"/>
    <property type="evidence" value="ECO:0007669"/>
    <property type="project" value="UniProtKB-KW"/>
</dbReference>
<feature type="region of interest" description="Disordered" evidence="2">
    <location>
        <begin position="1159"/>
        <end position="1181"/>
    </location>
</feature>
<accession>A0A9P7ZQ33</accession>
<gene>
    <name evidence="4" type="ORF">F5Z01DRAFT_649494</name>
</gene>
<evidence type="ECO:0000256" key="2">
    <source>
        <dbReference type="SAM" id="MobiDB-lite"/>
    </source>
</evidence>
<name>A0A9P7ZQ33_9HYPO</name>
<dbReference type="CDD" id="cd00590">
    <property type="entry name" value="RRM_SF"/>
    <property type="match status" value="1"/>
</dbReference>
<keyword evidence="1" id="KW-0694">RNA-binding</keyword>
<dbReference type="GO" id="GO:0030422">
    <property type="term" value="P:siRNA processing"/>
    <property type="evidence" value="ECO:0007669"/>
    <property type="project" value="TreeGrafter"/>
</dbReference>
<evidence type="ECO:0000256" key="1">
    <source>
        <dbReference type="RuleBase" id="RU363098"/>
    </source>
</evidence>
<protein>
    <recommendedName>
        <fullName evidence="1">RNA-dependent RNA polymerase</fullName>
        <ecNumber evidence="1">2.7.7.48</ecNumber>
    </recommendedName>
</protein>
<evidence type="ECO:0000259" key="3">
    <source>
        <dbReference type="Pfam" id="PF05183"/>
    </source>
</evidence>
<feature type="domain" description="RDRP core" evidence="3">
    <location>
        <begin position="443"/>
        <end position="1037"/>
    </location>
</feature>
<dbReference type="GO" id="GO:0031380">
    <property type="term" value="C:nuclear RNA-directed RNA polymerase complex"/>
    <property type="evidence" value="ECO:0007669"/>
    <property type="project" value="TreeGrafter"/>
</dbReference>
<dbReference type="InterPro" id="IPR035979">
    <property type="entry name" value="RBD_domain_sf"/>
</dbReference>
<dbReference type="EMBL" id="MU251248">
    <property type="protein sequence ID" value="KAG9256223.1"/>
    <property type="molecule type" value="Genomic_DNA"/>
</dbReference>
<dbReference type="PANTHER" id="PTHR23079:SF17">
    <property type="entry name" value="RNA-DEPENDENT RNA POLYMERASE"/>
    <property type="match status" value="1"/>
</dbReference>
<dbReference type="OrthoDB" id="6513042at2759"/>
<dbReference type="PANTHER" id="PTHR23079">
    <property type="entry name" value="RNA-DEPENDENT RNA POLYMERASE"/>
    <property type="match status" value="1"/>
</dbReference>
<dbReference type="EC" id="2.7.7.48" evidence="1"/>
<reference evidence="4" key="1">
    <citation type="journal article" date="2021" name="IMA Fungus">
        <title>Genomic characterization of three marine fungi, including Emericellopsis atlantica sp. nov. with signatures of a generalist lifestyle and marine biomass degradation.</title>
        <authorList>
            <person name="Hagestad O.C."/>
            <person name="Hou L."/>
            <person name="Andersen J.H."/>
            <person name="Hansen E.H."/>
            <person name="Altermark B."/>
            <person name="Li C."/>
            <person name="Kuhnert E."/>
            <person name="Cox R.J."/>
            <person name="Crous P.W."/>
            <person name="Spatafora J.W."/>
            <person name="Lail K."/>
            <person name="Amirebrahimi M."/>
            <person name="Lipzen A."/>
            <person name="Pangilinan J."/>
            <person name="Andreopoulos W."/>
            <person name="Hayes R.D."/>
            <person name="Ng V."/>
            <person name="Grigoriev I.V."/>
            <person name="Jackson S.A."/>
            <person name="Sutton T.D.S."/>
            <person name="Dobson A.D.W."/>
            <person name="Rama T."/>
        </authorList>
    </citation>
    <scope>NUCLEOTIDE SEQUENCE</scope>
    <source>
        <strain evidence="4">TS7</strain>
    </source>
</reference>